<evidence type="ECO:0000313" key="1">
    <source>
        <dbReference type="EMBL" id="SVA95758.1"/>
    </source>
</evidence>
<protein>
    <submittedName>
        <fullName evidence="1">Uncharacterized protein</fullName>
    </submittedName>
</protein>
<dbReference type="EMBL" id="UINC01023659">
    <property type="protein sequence ID" value="SVA95758.1"/>
    <property type="molecule type" value="Genomic_DNA"/>
</dbReference>
<gene>
    <name evidence="1" type="ORF">METZ01_LOCUS148612</name>
</gene>
<organism evidence="1">
    <name type="scientific">marine metagenome</name>
    <dbReference type="NCBI Taxonomy" id="408172"/>
    <lineage>
        <taxon>unclassified sequences</taxon>
        <taxon>metagenomes</taxon>
        <taxon>ecological metagenomes</taxon>
    </lineage>
</organism>
<name>A0A382A2I9_9ZZZZ</name>
<reference evidence="1" key="1">
    <citation type="submission" date="2018-05" db="EMBL/GenBank/DDBJ databases">
        <authorList>
            <person name="Lanie J.A."/>
            <person name="Ng W.-L."/>
            <person name="Kazmierczak K.M."/>
            <person name="Andrzejewski T.M."/>
            <person name="Davidsen T.M."/>
            <person name="Wayne K.J."/>
            <person name="Tettelin H."/>
            <person name="Glass J.I."/>
            <person name="Rusch D."/>
            <person name="Podicherti R."/>
            <person name="Tsui H.-C.T."/>
            <person name="Winkler M.E."/>
        </authorList>
    </citation>
    <scope>NUCLEOTIDE SEQUENCE</scope>
</reference>
<sequence length="30" mass="3543">MSKLWDDLKENMKDWSNSAVEKAEEMSRIA</sequence>
<accession>A0A382A2I9</accession>
<proteinExistence type="predicted"/>
<feature type="non-terminal residue" evidence="1">
    <location>
        <position position="30"/>
    </location>
</feature>
<dbReference type="AlphaFoldDB" id="A0A382A2I9"/>